<feature type="domain" description="CAAX prenyl protease 2/Lysostaphin resistance protein A-like" evidence="2">
    <location>
        <begin position="147"/>
        <end position="242"/>
    </location>
</feature>
<dbReference type="GO" id="GO:0080120">
    <property type="term" value="P:CAAX-box protein maturation"/>
    <property type="evidence" value="ECO:0007669"/>
    <property type="project" value="UniProtKB-ARBA"/>
</dbReference>
<dbReference type="STRING" id="1185766.SAMN05216224_101980"/>
<organism evidence="3 4">
    <name type="scientific">Thioclava dalianensis</name>
    <dbReference type="NCBI Taxonomy" id="1185766"/>
    <lineage>
        <taxon>Bacteria</taxon>
        <taxon>Pseudomonadati</taxon>
        <taxon>Pseudomonadota</taxon>
        <taxon>Alphaproteobacteria</taxon>
        <taxon>Rhodobacterales</taxon>
        <taxon>Paracoccaceae</taxon>
        <taxon>Thioclava</taxon>
    </lineage>
</organism>
<gene>
    <name evidence="3" type="ORF">DL1_02425</name>
</gene>
<proteinExistence type="predicted"/>
<feature type="transmembrane region" description="Helical" evidence="1">
    <location>
        <begin position="182"/>
        <end position="200"/>
    </location>
</feature>
<feature type="transmembrane region" description="Helical" evidence="1">
    <location>
        <begin position="272"/>
        <end position="294"/>
    </location>
</feature>
<sequence length="296" mass="31983">MIGAARYSGLAAYVRPAQARCEISRTLLGLVFIAAIYLVASWALLIVLGQAVAPRHLTRLLSEIASGSSPRGLVILLSSFLPLLCGVIFVTRWWHRRSAVTLLGPGAWRSARAVFPSVLGAGLVCAALALFDGNVGRSTPLAIMLAWLPLSLPMLAIQISAEEVLFRGYLLQQLGARWRSRWVWMGVPSALFGLLHYDSAGFGSSAWLLVLWAFAFGCLAADLTARTGNLGAALVLHLVNNATSMLFVGFYGDLDGLALYTIVINARDAAVLVPWLLVDALTLFISWLVIRLILRV</sequence>
<feature type="transmembrane region" description="Helical" evidence="1">
    <location>
        <begin position="143"/>
        <end position="161"/>
    </location>
</feature>
<dbReference type="OrthoDB" id="7171777at2"/>
<feature type="transmembrane region" description="Helical" evidence="1">
    <location>
        <begin position="232"/>
        <end position="252"/>
    </location>
</feature>
<dbReference type="InterPro" id="IPR052710">
    <property type="entry name" value="CAAX_protease"/>
</dbReference>
<comment type="caution">
    <text evidence="3">The sequence shown here is derived from an EMBL/GenBank/DDBJ whole genome shotgun (WGS) entry which is preliminary data.</text>
</comment>
<evidence type="ECO:0000256" key="1">
    <source>
        <dbReference type="SAM" id="Phobius"/>
    </source>
</evidence>
<keyword evidence="1" id="KW-0472">Membrane</keyword>
<reference evidence="3 4" key="1">
    <citation type="submission" date="2014-03" db="EMBL/GenBank/DDBJ databases">
        <title>The draft genome sequence of Thioclava dalianensis DLFJ1-1.</title>
        <authorList>
            <person name="Lai Q."/>
            <person name="Shao Z."/>
        </authorList>
    </citation>
    <scope>NUCLEOTIDE SEQUENCE [LARGE SCALE GENOMIC DNA]</scope>
    <source>
        <strain evidence="3 4">DLFJ1-1</strain>
    </source>
</reference>
<dbReference type="GO" id="GO:0004175">
    <property type="term" value="F:endopeptidase activity"/>
    <property type="evidence" value="ECO:0007669"/>
    <property type="project" value="UniProtKB-ARBA"/>
</dbReference>
<dbReference type="PANTHER" id="PTHR36435:SF1">
    <property type="entry name" value="CAAX AMINO TERMINAL PROTEASE FAMILY PROTEIN"/>
    <property type="match status" value="1"/>
</dbReference>
<evidence type="ECO:0000313" key="3">
    <source>
        <dbReference type="EMBL" id="KEP69692.1"/>
    </source>
</evidence>
<dbReference type="EMBL" id="JHEH01000011">
    <property type="protein sequence ID" value="KEP69692.1"/>
    <property type="molecule type" value="Genomic_DNA"/>
</dbReference>
<feature type="transmembrane region" description="Helical" evidence="1">
    <location>
        <begin position="73"/>
        <end position="94"/>
    </location>
</feature>
<evidence type="ECO:0000259" key="2">
    <source>
        <dbReference type="Pfam" id="PF02517"/>
    </source>
</evidence>
<dbReference type="GO" id="GO:0006508">
    <property type="term" value="P:proteolysis"/>
    <property type="evidence" value="ECO:0007669"/>
    <property type="project" value="UniProtKB-KW"/>
</dbReference>
<accession>A0A074U4X7</accession>
<protein>
    <submittedName>
        <fullName evidence="3">CAAX protease</fullName>
    </submittedName>
</protein>
<feature type="transmembrane region" description="Helical" evidence="1">
    <location>
        <begin position="114"/>
        <end position="131"/>
    </location>
</feature>
<feature type="transmembrane region" description="Helical" evidence="1">
    <location>
        <begin position="206"/>
        <end position="225"/>
    </location>
</feature>
<dbReference type="AlphaFoldDB" id="A0A074U4X7"/>
<keyword evidence="3" id="KW-0645">Protease</keyword>
<dbReference type="Pfam" id="PF02517">
    <property type="entry name" value="Rce1-like"/>
    <property type="match status" value="1"/>
</dbReference>
<keyword evidence="1" id="KW-1133">Transmembrane helix</keyword>
<keyword evidence="3" id="KW-0378">Hydrolase</keyword>
<keyword evidence="4" id="KW-1185">Reference proteome</keyword>
<name>A0A074U4X7_9RHOB</name>
<feature type="transmembrane region" description="Helical" evidence="1">
    <location>
        <begin position="27"/>
        <end position="53"/>
    </location>
</feature>
<dbReference type="RefSeq" id="WP_038065849.1">
    <property type="nucleotide sequence ID" value="NZ_FOVB01000001.1"/>
</dbReference>
<dbReference type="InterPro" id="IPR003675">
    <property type="entry name" value="Rce1/LyrA-like_dom"/>
</dbReference>
<keyword evidence="1" id="KW-0812">Transmembrane</keyword>
<dbReference type="Proteomes" id="UP000027725">
    <property type="component" value="Unassembled WGS sequence"/>
</dbReference>
<dbReference type="PANTHER" id="PTHR36435">
    <property type="entry name" value="SLR1288 PROTEIN"/>
    <property type="match status" value="1"/>
</dbReference>
<dbReference type="eggNOG" id="COG1266">
    <property type="taxonomic scope" value="Bacteria"/>
</dbReference>
<evidence type="ECO:0000313" key="4">
    <source>
        <dbReference type="Proteomes" id="UP000027725"/>
    </source>
</evidence>